<keyword evidence="4" id="KW-1185">Reference proteome</keyword>
<accession>A0A838L586</accession>
<evidence type="ECO:0000313" key="3">
    <source>
        <dbReference type="EMBL" id="MBA2933855.1"/>
    </source>
</evidence>
<dbReference type="GO" id="GO:0020037">
    <property type="term" value="F:heme binding"/>
    <property type="evidence" value="ECO:0007669"/>
    <property type="project" value="InterPro"/>
</dbReference>
<name>A0A838L586_9SPHN</name>
<reference evidence="3 4" key="1">
    <citation type="submission" date="2020-07" db="EMBL/GenBank/DDBJ databases">
        <authorList>
            <person name="Sun Q."/>
        </authorList>
    </citation>
    <scope>NUCLEOTIDE SEQUENCE [LARGE SCALE GENOMIC DNA]</scope>
    <source>
        <strain evidence="3 4">CGMCC 1.13654</strain>
    </source>
</reference>
<gene>
    <name evidence="3" type="ORF">HZF05_07040</name>
</gene>
<keyword evidence="2" id="KW-0503">Monooxygenase</keyword>
<keyword evidence="2" id="KW-0408">Iron</keyword>
<dbReference type="Pfam" id="PF00067">
    <property type="entry name" value="p450"/>
    <property type="match status" value="1"/>
</dbReference>
<dbReference type="PROSITE" id="PS00086">
    <property type="entry name" value="CYTOCHROME_P450"/>
    <property type="match status" value="1"/>
</dbReference>
<dbReference type="GO" id="GO:0004497">
    <property type="term" value="F:monooxygenase activity"/>
    <property type="evidence" value="ECO:0007669"/>
    <property type="project" value="UniProtKB-KW"/>
</dbReference>
<dbReference type="InterPro" id="IPR036396">
    <property type="entry name" value="Cyt_P450_sf"/>
</dbReference>
<dbReference type="Gene3D" id="1.10.630.10">
    <property type="entry name" value="Cytochrome P450"/>
    <property type="match status" value="1"/>
</dbReference>
<dbReference type="InterPro" id="IPR001128">
    <property type="entry name" value="Cyt_P450"/>
</dbReference>
<dbReference type="EMBL" id="JACEIB010000003">
    <property type="protein sequence ID" value="MBA2933855.1"/>
    <property type="molecule type" value="Genomic_DNA"/>
</dbReference>
<dbReference type="SUPFAM" id="SSF48264">
    <property type="entry name" value="Cytochrome P450"/>
    <property type="match status" value="1"/>
</dbReference>
<comment type="similarity">
    <text evidence="1 2">Belongs to the cytochrome P450 family.</text>
</comment>
<evidence type="ECO:0000256" key="1">
    <source>
        <dbReference type="ARBA" id="ARBA00010617"/>
    </source>
</evidence>
<dbReference type="InterPro" id="IPR017972">
    <property type="entry name" value="Cyt_P450_CS"/>
</dbReference>
<evidence type="ECO:0000256" key="2">
    <source>
        <dbReference type="RuleBase" id="RU000461"/>
    </source>
</evidence>
<dbReference type="PRINTS" id="PR00359">
    <property type="entry name" value="BP450"/>
</dbReference>
<dbReference type="CDD" id="cd11035">
    <property type="entry name" value="P450cam-like"/>
    <property type="match status" value="1"/>
</dbReference>
<dbReference type="AlphaFoldDB" id="A0A838L586"/>
<organism evidence="3 4">
    <name type="scientific">Sphingomonas chungangi</name>
    <dbReference type="NCBI Taxonomy" id="2683589"/>
    <lineage>
        <taxon>Bacteria</taxon>
        <taxon>Pseudomonadati</taxon>
        <taxon>Pseudomonadota</taxon>
        <taxon>Alphaproteobacteria</taxon>
        <taxon>Sphingomonadales</taxon>
        <taxon>Sphingomonadaceae</taxon>
        <taxon>Sphingomonas</taxon>
    </lineage>
</organism>
<dbReference type="RefSeq" id="WP_160363646.1">
    <property type="nucleotide sequence ID" value="NZ_JACEIB010000003.1"/>
</dbReference>
<dbReference type="GO" id="GO:0016705">
    <property type="term" value="F:oxidoreductase activity, acting on paired donors, with incorporation or reduction of molecular oxygen"/>
    <property type="evidence" value="ECO:0007669"/>
    <property type="project" value="InterPro"/>
</dbReference>
<protein>
    <submittedName>
        <fullName evidence="3">Cytochrome P450</fullName>
    </submittedName>
</protein>
<keyword evidence="2" id="KW-0479">Metal-binding</keyword>
<keyword evidence="2" id="KW-0560">Oxidoreductase</keyword>
<dbReference type="GO" id="GO:0005506">
    <property type="term" value="F:iron ion binding"/>
    <property type="evidence" value="ECO:0007669"/>
    <property type="project" value="InterPro"/>
</dbReference>
<keyword evidence="2" id="KW-0349">Heme</keyword>
<dbReference type="PANTHER" id="PTHR46696">
    <property type="entry name" value="P450, PUTATIVE (EUROFUNG)-RELATED"/>
    <property type="match status" value="1"/>
</dbReference>
<dbReference type="InterPro" id="IPR002397">
    <property type="entry name" value="Cyt_P450_B"/>
</dbReference>
<dbReference type="PANTHER" id="PTHR46696:SF6">
    <property type="entry name" value="P450, PUTATIVE (EUROFUNG)-RELATED"/>
    <property type="match status" value="1"/>
</dbReference>
<proteinExistence type="inferred from homology"/>
<dbReference type="Proteomes" id="UP000570166">
    <property type="component" value="Unassembled WGS sequence"/>
</dbReference>
<dbReference type="PRINTS" id="PR00385">
    <property type="entry name" value="P450"/>
</dbReference>
<comment type="caution">
    <text evidence="3">The sequence shown here is derived from an EMBL/GenBank/DDBJ whole genome shotgun (WGS) entry which is preliminary data.</text>
</comment>
<evidence type="ECO:0000313" key="4">
    <source>
        <dbReference type="Proteomes" id="UP000570166"/>
    </source>
</evidence>
<sequence>MATAARIPDHVRPEQVYELDIYRDSRLLADVHAGYAEVQKEAPPIFFTPENGGHWVVTRFDLISEIVRDPETFSASQMQIPPVKDAPTFIPLNLDPPDNLPYRQILMPWFAPRSIHAMDGYLKELATELVDSVASKGGCDFVADIAARYPVGVFMRMMGLPMDKFDDFRRIVVKFFSSQGQSEVVELAQIINAEMALVIEARRKERKDDLVSHLLDADLKGRPLTPEELASMCFLLFIAGLDTVTNGLTFGMRHIAARPDLQARLRAEPDKIEAAVEEVLRLFGVVNTPRILTRDCERFGVSFRKGEMLLNLLPMAGHDDGKNADPEAFDLDRKKREYLTFSTGPHLCIGHFLARSEMKMLFAEWFSRIPEFRIADGYTERFRAGTVMSLESLDLVWDAAAAK</sequence>